<proteinExistence type="predicted"/>
<reference evidence="3" key="1">
    <citation type="journal article" date="2013" name="Nature">
        <title>Pan genome of the phytoplankton Emiliania underpins its global distribution.</title>
        <authorList>
            <person name="Read B.A."/>
            <person name="Kegel J."/>
            <person name="Klute M.J."/>
            <person name="Kuo A."/>
            <person name="Lefebvre S.C."/>
            <person name="Maumus F."/>
            <person name="Mayer C."/>
            <person name="Miller J."/>
            <person name="Monier A."/>
            <person name="Salamov A."/>
            <person name="Young J."/>
            <person name="Aguilar M."/>
            <person name="Claverie J.M."/>
            <person name="Frickenhaus S."/>
            <person name="Gonzalez K."/>
            <person name="Herman E.K."/>
            <person name="Lin Y.C."/>
            <person name="Napier J."/>
            <person name="Ogata H."/>
            <person name="Sarno A.F."/>
            <person name="Shmutz J."/>
            <person name="Schroeder D."/>
            <person name="de Vargas C."/>
            <person name="Verret F."/>
            <person name="von Dassow P."/>
            <person name="Valentin K."/>
            <person name="Van de Peer Y."/>
            <person name="Wheeler G."/>
            <person name="Dacks J.B."/>
            <person name="Delwiche C.F."/>
            <person name="Dyhrman S.T."/>
            <person name="Glockner G."/>
            <person name="John U."/>
            <person name="Richards T."/>
            <person name="Worden A.Z."/>
            <person name="Zhang X."/>
            <person name="Grigoriev I.V."/>
            <person name="Allen A.E."/>
            <person name="Bidle K."/>
            <person name="Borodovsky M."/>
            <person name="Bowler C."/>
            <person name="Brownlee C."/>
            <person name="Cock J.M."/>
            <person name="Elias M."/>
            <person name="Gladyshev V.N."/>
            <person name="Groth M."/>
            <person name="Guda C."/>
            <person name="Hadaegh A."/>
            <person name="Iglesias-Rodriguez M.D."/>
            <person name="Jenkins J."/>
            <person name="Jones B.M."/>
            <person name="Lawson T."/>
            <person name="Leese F."/>
            <person name="Lindquist E."/>
            <person name="Lobanov A."/>
            <person name="Lomsadze A."/>
            <person name="Malik S.B."/>
            <person name="Marsh M.E."/>
            <person name="Mackinder L."/>
            <person name="Mock T."/>
            <person name="Mueller-Roeber B."/>
            <person name="Pagarete A."/>
            <person name="Parker M."/>
            <person name="Probert I."/>
            <person name="Quesneville H."/>
            <person name="Raines C."/>
            <person name="Rensing S.A."/>
            <person name="Riano-Pachon D.M."/>
            <person name="Richier S."/>
            <person name="Rokitta S."/>
            <person name="Shiraiwa Y."/>
            <person name="Soanes D.M."/>
            <person name="van der Giezen M."/>
            <person name="Wahlund T.M."/>
            <person name="Williams B."/>
            <person name="Wilson W."/>
            <person name="Wolfe G."/>
            <person name="Wurch L.L."/>
        </authorList>
    </citation>
    <scope>NUCLEOTIDE SEQUENCE</scope>
</reference>
<feature type="region of interest" description="Disordered" evidence="1">
    <location>
        <begin position="1"/>
        <end position="78"/>
    </location>
</feature>
<dbReference type="HOGENOM" id="CLU_1910615_0_0_1"/>
<dbReference type="PaxDb" id="2903-EOD30291"/>
<dbReference type="KEGG" id="ehx:EMIHUDRAFT_233133"/>
<feature type="compositionally biased region" description="Acidic residues" evidence="1">
    <location>
        <begin position="44"/>
        <end position="62"/>
    </location>
</feature>
<name>A0A0D3K3F6_EMIH1</name>
<accession>A0A0D3K3F6</accession>
<reference evidence="2" key="2">
    <citation type="submission" date="2024-10" db="UniProtKB">
        <authorList>
            <consortium name="EnsemblProtists"/>
        </authorList>
    </citation>
    <scope>IDENTIFICATION</scope>
</reference>
<dbReference type="GeneID" id="17275564"/>
<dbReference type="AlphaFoldDB" id="A0A0D3K3F6"/>
<dbReference type="EnsemblProtists" id="EOD30291">
    <property type="protein sequence ID" value="EOD30291"/>
    <property type="gene ID" value="EMIHUDRAFT_233133"/>
</dbReference>
<keyword evidence="3" id="KW-1185">Reference proteome</keyword>
<feature type="compositionally biased region" description="Low complexity" evidence="1">
    <location>
        <begin position="63"/>
        <end position="78"/>
    </location>
</feature>
<feature type="compositionally biased region" description="Basic residues" evidence="1">
    <location>
        <begin position="27"/>
        <end position="37"/>
    </location>
</feature>
<evidence type="ECO:0000256" key="1">
    <source>
        <dbReference type="SAM" id="MobiDB-lite"/>
    </source>
</evidence>
<evidence type="ECO:0000313" key="2">
    <source>
        <dbReference type="EnsemblProtists" id="EOD30291"/>
    </source>
</evidence>
<evidence type="ECO:0000313" key="3">
    <source>
        <dbReference type="Proteomes" id="UP000013827"/>
    </source>
</evidence>
<organism evidence="2 3">
    <name type="scientific">Emiliania huxleyi (strain CCMP1516)</name>
    <dbReference type="NCBI Taxonomy" id="280463"/>
    <lineage>
        <taxon>Eukaryota</taxon>
        <taxon>Haptista</taxon>
        <taxon>Haptophyta</taxon>
        <taxon>Prymnesiophyceae</taxon>
        <taxon>Isochrysidales</taxon>
        <taxon>Noelaerhabdaceae</taxon>
        <taxon>Emiliania</taxon>
    </lineage>
</organism>
<feature type="compositionally biased region" description="Low complexity" evidence="1">
    <location>
        <begin position="119"/>
        <end position="133"/>
    </location>
</feature>
<dbReference type="RefSeq" id="XP_005782720.1">
    <property type="nucleotide sequence ID" value="XM_005782663.1"/>
</dbReference>
<feature type="region of interest" description="Disordered" evidence="1">
    <location>
        <begin position="113"/>
        <end position="133"/>
    </location>
</feature>
<protein>
    <submittedName>
        <fullName evidence="2">Uncharacterized protein</fullName>
    </submittedName>
</protein>
<dbReference type="Proteomes" id="UP000013827">
    <property type="component" value="Unassembled WGS sequence"/>
</dbReference>
<sequence length="133" mass="13776">MPARASAGSTAAHRKRSHSDAGTAPRRMTKPSRKKRSCQLPPAEDPDEADAEVEVDAPDDFDAPASLSSSLSHRSTVSASRAIFCGGSRALPQTSHDLAWGASLRKVQTGQLTADMKAPRNAAAGPAALTGAD</sequence>